<evidence type="ECO:0000313" key="4">
    <source>
        <dbReference type="Proteomes" id="UP001601442"/>
    </source>
</evidence>
<dbReference type="EMBL" id="JBIAMT010000006">
    <property type="protein sequence ID" value="MFF0500190.1"/>
    <property type="molecule type" value="Genomic_DNA"/>
</dbReference>
<keyword evidence="4" id="KW-1185">Reference proteome</keyword>
<proteinExistence type="predicted"/>
<protein>
    <recommendedName>
        <fullName evidence="5">DUF3298 domain-containing protein</fullName>
    </recommendedName>
</protein>
<feature type="signal peptide" evidence="2">
    <location>
        <begin position="1"/>
        <end position="21"/>
    </location>
</feature>
<evidence type="ECO:0000313" key="3">
    <source>
        <dbReference type="EMBL" id="MFF0500190.1"/>
    </source>
</evidence>
<reference evidence="3 4" key="1">
    <citation type="submission" date="2024-10" db="EMBL/GenBank/DDBJ databases">
        <title>The Natural Products Discovery Center: Release of the First 8490 Sequenced Strains for Exploring Actinobacteria Biosynthetic Diversity.</title>
        <authorList>
            <person name="Kalkreuter E."/>
            <person name="Kautsar S.A."/>
            <person name="Yang D."/>
            <person name="Bader C.D."/>
            <person name="Teijaro C.N."/>
            <person name="Fluegel L."/>
            <person name="Davis C.M."/>
            <person name="Simpson J.R."/>
            <person name="Lauterbach L."/>
            <person name="Steele A.D."/>
            <person name="Gui C."/>
            <person name="Meng S."/>
            <person name="Li G."/>
            <person name="Viehrig K."/>
            <person name="Ye F."/>
            <person name="Su P."/>
            <person name="Kiefer A.F."/>
            <person name="Nichols A."/>
            <person name="Cepeda A.J."/>
            <person name="Yan W."/>
            <person name="Fan B."/>
            <person name="Jiang Y."/>
            <person name="Adhikari A."/>
            <person name="Zheng C.-J."/>
            <person name="Schuster L."/>
            <person name="Cowan T.M."/>
            <person name="Smanski M.J."/>
            <person name="Chevrette M.G."/>
            <person name="De Carvalho L.P.S."/>
            <person name="Shen B."/>
        </authorList>
    </citation>
    <scope>NUCLEOTIDE SEQUENCE [LARGE SCALE GENOMIC DNA]</scope>
    <source>
        <strain evidence="3 4">NPDC004119</strain>
    </source>
</reference>
<name>A0ABW6PAK4_9NOCA</name>
<accession>A0ABW6PAK4</accession>
<keyword evidence="2" id="KW-0732">Signal</keyword>
<organism evidence="3 4">
    <name type="scientific">Nocardia aobensis</name>
    <dbReference type="NCBI Taxonomy" id="257277"/>
    <lineage>
        <taxon>Bacteria</taxon>
        <taxon>Bacillati</taxon>
        <taxon>Actinomycetota</taxon>
        <taxon>Actinomycetes</taxon>
        <taxon>Mycobacteriales</taxon>
        <taxon>Nocardiaceae</taxon>
        <taxon>Nocardia</taxon>
    </lineage>
</organism>
<evidence type="ECO:0000256" key="1">
    <source>
        <dbReference type="SAM" id="MobiDB-lite"/>
    </source>
</evidence>
<sequence>MKSSVLVAIVVGAVALSGCGAGEDGASAPTSSEPVARQMTAAPDTAAPDQDAGCPLPAAPSAGPYSGITVPVREQTPSLTTDVVLPQLEGGDQAVRDRFNSAMRASLADLSGGAANGALHAAQLRCGETSRVTRIGAHVVAGVLITDHTWEGGPHPVNQIGTVVIDTGTAQPVMLPTTLRDPGRAWGALATTAQSLVPADGPTLFTHAPGADDFADWVPAPEGLTVYFSVGHARGDYYPVQLPWNRIRDLFDPAAFATLSS</sequence>
<dbReference type="PROSITE" id="PS51257">
    <property type="entry name" value="PROKAR_LIPOPROTEIN"/>
    <property type="match status" value="1"/>
</dbReference>
<feature type="region of interest" description="Disordered" evidence="1">
    <location>
        <begin position="21"/>
        <end position="50"/>
    </location>
</feature>
<feature type="compositionally biased region" description="Low complexity" evidence="1">
    <location>
        <begin position="40"/>
        <end position="50"/>
    </location>
</feature>
<gene>
    <name evidence="3" type="ORF">ACFYU5_27575</name>
</gene>
<evidence type="ECO:0008006" key="5">
    <source>
        <dbReference type="Google" id="ProtNLM"/>
    </source>
</evidence>
<dbReference type="Proteomes" id="UP001601442">
    <property type="component" value="Unassembled WGS sequence"/>
</dbReference>
<evidence type="ECO:0000256" key="2">
    <source>
        <dbReference type="SAM" id="SignalP"/>
    </source>
</evidence>
<comment type="caution">
    <text evidence="3">The sequence shown here is derived from an EMBL/GenBank/DDBJ whole genome shotgun (WGS) entry which is preliminary data.</text>
</comment>
<dbReference type="RefSeq" id="WP_387399447.1">
    <property type="nucleotide sequence ID" value="NZ_JBIAMT010000006.1"/>
</dbReference>
<feature type="chain" id="PRO_5047384706" description="DUF3298 domain-containing protein" evidence="2">
    <location>
        <begin position="22"/>
        <end position="261"/>
    </location>
</feature>